<dbReference type="PANTHER" id="PTHR36439">
    <property type="entry name" value="BLL4334 PROTEIN"/>
    <property type="match status" value="1"/>
</dbReference>
<dbReference type="AlphaFoldDB" id="A0A2P8HUL4"/>
<dbReference type="Gene3D" id="3.30.70.1280">
    <property type="entry name" value="SP0830-like domains"/>
    <property type="match status" value="1"/>
</dbReference>
<dbReference type="InterPro" id="IPR012545">
    <property type="entry name" value="DUF1697"/>
</dbReference>
<accession>A0A2P8HUL4</accession>
<proteinExistence type="predicted"/>
<evidence type="ECO:0000313" key="2">
    <source>
        <dbReference type="Proteomes" id="UP000240971"/>
    </source>
</evidence>
<dbReference type="RefSeq" id="WP_106527107.1">
    <property type="nucleotide sequence ID" value="NZ_PYAW01000001.1"/>
</dbReference>
<name>A0A2P8HUL4_CHINA</name>
<dbReference type="Proteomes" id="UP000240971">
    <property type="component" value="Unassembled WGS sequence"/>
</dbReference>
<evidence type="ECO:0000313" key="1">
    <source>
        <dbReference type="EMBL" id="PSL49913.1"/>
    </source>
</evidence>
<keyword evidence="2" id="KW-1185">Reference proteome</keyword>
<dbReference type="PANTHER" id="PTHR36439:SF1">
    <property type="entry name" value="DUF1697 DOMAIN-CONTAINING PROTEIN"/>
    <property type="match status" value="1"/>
</dbReference>
<dbReference type="PIRSF" id="PIRSF008502">
    <property type="entry name" value="UCP008502"/>
    <property type="match status" value="1"/>
</dbReference>
<protein>
    <submittedName>
        <fullName evidence="1">Uncharacterized protein (DUF1697 family)</fullName>
    </submittedName>
</protein>
<gene>
    <name evidence="1" type="ORF">CLV51_1011253</name>
</gene>
<sequence length="177" mass="19559">MAKYIAFLRAINVGGNRIVKMESLRQLLTEAGLKNVSTYIQSGNVIFESGSTNTTALTEKIEKLLHKTYGFEVPTIIRSVAEMQTVIKQNPFPGVIPDKEVQIYVAFLARAAGPDAAKIIASLQTEAETLHITEREVYCLVKKKLELKPLGAITQIEKKLGIPCTARNWATVNKVTE</sequence>
<reference evidence="1 2" key="1">
    <citation type="submission" date="2018-03" db="EMBL/GenBank/DDBJ databases">
        <title>Genomic Encyclopedia of Archaeal and Bacterial Type Strains, Phase II (KMG-II): from individual species to whole genera.</title>
        <authorList>
            <person name="Goeker M."/>
        </authorList>
    </citation>
    <scope>NUCLEOTIDE SEQUENCE [LARGE SCALE GENOMIC DNA]</scope>
    <source>
        <strain evidence="1 2">DSM 24859</strain>
    </source>
</reference>
<dbReference type="SUPFAM" id="SSF160379">
    <property type="entry name" value="SP0830-like"/>
    <property type="match status" value="1"/>
</dbReference>
<dbReference type="Pfam" id="PF08002">
    <property type="entry name" value="DUF1697"/>
    <property type="match status" value="1"/>
</dbReference>
<dbReference type="EMBL" id="PYAW01000001">
    <property type="protein sequence ID" value="PSL49913.1"/>
    <property type="molecule type" value="Genomic_DNA"/>
</dbReference>
<organism evidence="1 2">
    <name type="scientific">Chitinophaga niastensis</name>
    <dbReference type="NCBI Taxonomy" id="536980"/>
    <lineage>
        <taxon>Bacteria</taxon>
        <taxon>Pseudomonadati</taxon>
        <taxon>Bacteroidota</taxon>
        <taxon>Chitinophagia</taxon>
        <taxon>Chitinophagales</taxon>
        <taxon>Chitinophagaceae</taxon>
        <taxon>Chitinophaga</taxon>
    </lineage>
</organism>
<dbReference type="OrthoDB" id="9806494at2"/>
<comment type="caution">
    <text evidence="1">The sequence shown here is derived from an EMBL/GenBank/DDBJ whole genome shotgun (WGS) entry which is preliminary data.</text>
</comment>